<protein>
    <submittedName>
        <fullName evidence="3">Tape measure protein</fullName>
    </submittedName>
</protein>
<name>A0ABT3N189_9GAMM</name>
<dbReference type="EMBL" id="JAPFCC010000001">
    <property type="protein sequence ID" value="MCW7554954.1"/>
    <property type="molecule type" value="Genomic_DNA"/>
</dbReference>
<dbReference type="InterPro" id="IPR053058">
    <property type="entry name" value="Mulikevirus_tape_measure"/>
</dbReference>
<comment type="caution">
    <text evidence="3">The sequence shown here is derived from an EMBL/GenBank/DDBJ whole genome shotgun (WGS) entry which is preliminary data.</text>
</comment>
<dbReference type="PANTHER" id="PTHR38812:SF2">
    <property type="entry name" value="MU-LIKE PROPHAGE FLUMU PROTEIN GP42"/>
    <property type="match status" value="1"/>
</dbReference>
<proteinExistence type="predicted"/>
<accession>A0ABT3N189</accession>
<dbReference type="NCBIfam" id="TIGR02675">
    <property type="entry name" value="tape_meas_nterm"/>
    <property type="match status" value="1"/>
</dbReference>
<sequence length="120" mass="13401">MEDEHNGQQQQRTEYCYPSQGSRQRHPYQSHCPIAEHRQQVADAFTALKNFGLDPMDGTLQAIVDQTSKLGGGMERLNGISLALGQAWAKQKLQGEEILQLVEPAPLPSQPLEVERCHHG</sequence>
<dbReference type="PANTHER" id="PTHR38812">
    <property type="entry name" value="MU-LIKE PROPHAGE FLUMU PROTEIN GP42"/>
    <property type="match status" value="1"/>
</dbReference>
<feature type="domain" description="Tape measure protein N-terminal" evidence="2">
    <location>
        <begin position="40"/>
        <end position="108"/>
    </location>
</feature>
<evidence type="ECO:0000313" key="3">
    <source>
        <dbReference type="EMBL" id="MCW7554954.1"/>
    </source>
</evidence>
<evidence type="ECO:0000256" key="1">
    <source>
        <dbReference type="SAM" id="MobiDB-lite"/>
    </source>
</evidence>
<evidence type="ECO:0000259" key="2">
    <source>
        <dbReference type="Pfam" id="PF20155"/>
    </source>
</evidence>
<keyword evidence="4" id="KW-1185">Reference proteome</keyword>
<reference evidence="3 4" key="1">
    <citation type="submission" date="2022-10" db="EMBL/GenBank/DDBJ databases">
        <title>High-quality genome sequences of two octocoral-associated bacteria, Endozoicomonas euniceicola EF212 and Endozoicomonas gorgoniicola PS125.</title>
        <authorList>
            <person name="Chiou Y.-J."/>
            <person name="Chen Y.-H."/>
        </authorList>
    </citation>
    <scope>NUCLEOTIDE SEQUENCE [LARGE SCALE GENOMIC DNA]</scope>
    <source>
        <strain evidence="3 4">PS125</strain>
    </source>
</reference>
<gene>
    <name evidence="3" type="ORF">NX722_20490</name>
</gene>
<organism evidence="3 4">
    <name type="scientific">Endozoicomonas gorgoniicola</name>
    <dbReference type="NCBI Taxonomy" id="1234144"/>
    <lineage>
        <taxon>Bacteria</taxon>
        <taxon>Pseudomonadati</taxon>
        <taxon>Pseudomonadota</taxon>
        <taxon>Gammaproteobacteria</taxon>
        <taxon>Oceanospirillales</taxon>
        <taxon>Endozoicomonadaceae</taxon>
        <taxon>Endozoicomonas</taxon>
    </lineage>
</organism>
<dbReference type="Pfam" id="PF20155">
    <property type="entry name" value="TMP_3"/>
    <property type="match status" value="1"/>
</dbReference>
<evidence type="ECO:0000313" key="4">
    <source>
        <dbReference type="Proteomes" id="UP001209854"/>
    </source>
</evidence>
<dbReference type="Proteomes" id="UP001209854">
    <property type="component" value="Unassembled WGS sequence"/>
</dbReference>
<dbReference type="RefSeq" id="WP_262564712.1">
    <property type="nucleotide sequence ID" value="NZ_JAPFCC010000001.1"/>
</dbReference>
<dbReference type="InterPro" id="IPR013491">
    <property type="entry name" value="Tape_meas_N"/>
</dbReference>
<feature type="region of interest" description="Disordered" evidence="1">
    <location>
        <begin position="1"/>
        <end position="28"/>
    </location>
</feature>